<reference evidence="2 3" key="1">
    <citation type="journal article" date="2007" name="Science">
        <title>The Chlamydomonas genome reveals the evolution of key animal and plant functions.</title>
        <authorList>
            <person name="Merchant S.S."/>
            <person name="Prochnik S.E."/>
            <person name="Vallon O."/>
            <person name="Harris E.H."/>
            <person name="Karpowicz S.J."/>
            <person name="Witman G.B."/>
            <person name="Terry A."/>
            <person name="Salamov A."/>
            <person name="Fritz-Laylin L.K."/>
            <person name="Marechal-Drouard L."/>
            <person name="Marshall W.F."/>
            <person name="Qu L.H."/>
            <person name="Nelson D.R."/>
            <person name="Sanderfoot A.A."/>
            <person name="Spalding M.H."/>
            <person name="Kapitonov V.V."/>
            <person name="Ren Q."/>
            <person name="Ferris P."/>
            <person name="Lindquist E."/>
            <person name="Shapiro H."/>
            <person name="Lucas S.M."/>
            <person name="Grimwood J."/>
            <person name="Schmutz J."/>
            <person name="Cardol P."/>
            <person name="Cerutti H."/>
            <person name="Chanfreau G."/>
            <person name="Chen C.L."/>
            <person name="Cognat V."/>
            <person name="Croft M.T."/>
            <person name="Dent R."/>
            <person name="Dutcher S."/>
            <person name="Fernandez E."/>
            <person name="Fukuzawa H."/>
            <person name="Gonzalez-Ballester D."/>
            <person name="Gonzalez-Halphen D."/>
            <person name="Hallmann A."/>
            <person name="Hanikenne M."/>
            <person name="Hippler M."/>
            <person name="Inwood W."/>
            <person name="Jabbari K."/>
            <person name="Kalanon M."/>
            <person name="Kuras R."/>
            <person name="Lefebvre P.A."/>
            <person name="Lemaire S.D."/>
            <person name="Lobanov A.V."/>
            <person name="Lohr M."/>
            <person name="Manuell A."/>
            <person name="Meier I."/>
            <person name="Mets L."/>
            <person name="Mittag M."/>
            <person name="Mittelmeier T."/>
            <person name="Moroney J.V."/>
            <person name="Moseley J."/>
            <person name="Napoli C."/>
            <person name="Nedelcu A.M."/>
            <person name="Niyogi K."/>
            <person name="Novoselov S.V."/>
            <person name="Paulsen I.T."/>
            <person name="Pazour G."/>
            <person name="Purton S."/>
            <person name="Ral J.P."/>
            <person name="Riano-Pachon D.M."/>
            <person name="Riekhof W."/>
            <person name="Rymarquis L."/>
            <person name="Schroda M."/>
            <person name="Stern D."/>
            <person name="Umen J."/>
            <person name="Willows R."/>
            <person name="Wilson N."/>
            <person name="Zimmer S.L."/>
            <person name="Allmer J."/>
            <person name="Balk J."/>
            <person name="Bisova K."/>
            <person name="Chen C.J."/>
            <person name="Elias M."/>
            <person name="Gendler K."/>
            <person name="Hauser C."/>
            <person name="Lamb M.R."/>
            <person name="Ledford H."/>
            <person name="Long J.C."/>
            <person name="Minagawa J."/>
            <person name="Page M.D."/>
            <person name="Pan J."/>
            <person name="Pootakham W."/>
            <person name="Roje S."/>
            <person name="Rose A."/>
            <person name="Stahlberg E."/>
            <person name="Terauchi A.M."/>
            <person name="Yang P."/>
            <person name="Ball S."/>
            <person name="Bowler C."/>
            <person name="Dieckmann C.L."/>
            <person name="Gladyshev V.N."/>
            <person name="Green P."/>
            <person name="Jorgensen R."/>
            <person name="Mayfield S."/>
            <person name="Mueller-Roeber B."/>
            <person name="Rajamani S."/>
            <person name="Sayre R.T."/>
            <person name="Brokstein P."/>
            <person name="Dubchak I."/>
            <person name="Goodstein D."/>
            <person name="Hornick L."/>
            <person name="Huang Y.W."/>
            <person name="Jhaveri J."/>
            <person name="Luo Y."/>
            <person name="Martinez D."/>
            <person name="Ngau W.C."/>
            <person name="Otillar B."/>
            <person name="Poliakov A."/>
            <person name="Porter A."/>
            <person name="Szajkowski L."/>
            <person name="Werner G."/>
            <person name="Zhou K."/>
            <person name="Grigoriev I.V."/>
            <person name="Rokhsar D.S."/>
            <person name="Grossman A.R."/>
        </authorList>
    </citation>
    <scope>NUCLEOTIDE SEQUENCE [LARGE SCALE GENOMIC DNA]</scope>
    <source>
        <strain evidence="3">CC-503</strain>
    </source>
</reference>
<dbReference type="InParanoid" id="A0A2K3E2Z5"/>
<evidence type="ECO:0000313" key="3">
    <source>
        <dbReference type="Proteomes" id="UP000006906"/>
    </source>
</evidence>
<evidence type="ECO:0000313" key="2">
    <source>
        <dbReference type="EMBL" id="PNW87144.1"/>
    </source>
</evidence>
<dbReference type="GeneID" id="66052463"/>
<name>A0A2K3E2Z5_CHLRE</name>
<proteinExistence type="predicted"/>
<sequence>MLVDPRSALGQRGPAGADGLDEAPAAKRADTRAVGTAGSGLRAGFLLAPAGRRPSPSVAGAAGGAAGRASSSLAAGGLLGGVAAASPAVTLGRLRVGGGP</sequence>
<keyword evidence="3" id="KW-1185">Reference proteome</keyword>
<evidence type="ECO:0000256" key="1">
    <source>
        <dbReference type="SAM" id="MobiDB-lite"/>
    </source>
</evidence>
<dbReference type="Proteomes" id="UP000006906">
    <property type="component" value="Chromosome 2"/>
</dbReference>
<protein>
    <submittedName>
        <fullName evidence="2">Uncharacterized protein</fullName>
    </submittedName>
</protein>
<accession>A0A2K3E2Z5</accession>
<feature type="region of interest" description="Disordered" evidence="1">
    <location>
        <begin position="1"/>
        <end position="35"/>
    </location>
</feature>
<dbReference type="RefSeq" id="XP_042927512.1">
    <property type="nucleotide sequence ID" value="XM_043059878.1"/>
</dbReference>
<dbReference type="Gramene" id="PNW87144">
    <property type="protein sequence ID" value="PNW87144"/>
    <property type="gene ID" value="CHLRE_02g110843v5"/>
</dbReference>
<organism evidence="2 3">
    <name type="scientific">Chlamydomonas reinhardtii</name>
    <name type="common">Chlamydomonas smithii</name>
    <dbReference type="NCBI Taxonomy" id="3055"/>
    <lineage>
        <taxon>Eukaryota</taxon>
        <taxon>Viridiplantae</taxon>
        <taxon>Chlorophyta</taxon>
        <taxon>core chlorophytes</taxon>
        <taxon>Chlorophyceae</taxon>
        <taxon>CS clade</taxon>
        <taxon>Chlamydomonadales</taxon>
        <taxon>Chlamydomonadaceae</taxon>
        <taxon>Chlamydomonas</taxon>
    </lineage>
</organism>
<dbReference type="EMBL" id="CM008963">
    <property type="protein sequence ID" value="PNW87144.1"/>
    <property type="molecule type" value="Genomic_DNA"/>
</dbReference>
<dbReference type="KEGG" id="cre:CHLRE_02g110843v5"/>
<gene>
    <name evidence="2" type="ORF">CHLRE_02g110843v5</name>
</gene>
<dbReference type="AlphaFoldDB" id="A0A2K3E2Z5"/>
<feature type="region of interest" description="Disordered" evidence="1">
    <location>
        <begin position="48"/>
        <end position="68"/>
    </location>
</feature>